<proteinExistence type="predicted"/>
<protein>
    <submittedName>
        <fullName evidence="1">Uncharacterized protein</fullName>
    </submittedName>
</protein>
<reference evidence="1" key="2">
    <citation type="submission" date="2025-09" db="UniProtKB">
        <authorList>
            <consortium name="EnsemblPlants"/>
        </authorList>
    </citation>
    <scope>IDENTIFICATION</scope>
</reference>
<evidence type="ECO:0000313" key="1">
    <source>
        <dbReference type="EnsemblPlants" id="AVESA.00010b.r2.4CG1331200.1.CDS"/>
    </source>
</evidence>
<organism evidence="1 2">
    <name type="scientific">Avena sativa</name>
    <name type="common">Oat</name>
    <dbReference type="NCBI Taxonomy" id="4498"/>
    <lineage>
        <taxon>Eukaryota</taxon>
        <taxon>Viridiplantae</taxon>
        <taxon>Streptophyta</taxon>
        <taxon>Embryophyta</taxon>
        <taxon>Tracheophyta</taxon>
        <taxon>Spermatophyta</taxon>
        <taxon>Magnoliopsida</taxon>
        <taxon>Liliopsida</taxon>
        <taxon>Poales</taxon>
        <taxon>Poaceae</taxon>
        <taxon>BOP clade</taxon>
        <taxon>Pooideae</taxon>
        <taxon>Poodae</taxon>
        <taxon>Poeae</taxon>
        <taxon>Poeae Chloroplast Group 1 (Aveneae type)</taxon>
        <taxon>Aveninae</taxon>
        <taxon>Avena</taxon>
    </lineage>
</organism>
<name>A0ACD5X153_AVESA</name>
<accession>A0ACD5X153</accession>
<sequence>MLELTGGDCTSDRPGLDLVAVLDVSVGVWDWEIEEVKTAMRFLVRKLSRVDRLSVITFDKHARELWPLRQITGASSLRELEDLISTLEGGWLSSSNGIEEALQAGLNVLADREVCAGRVAAIMLVSSSGQQLVHGDATLWVDVGDVPVYTFFFGGKDSDPMVLHRVAAKSMGGTFSHFRKQDAGGLTMAFSQCLAGLLTVAVQNLELTVAAVRGESRIVKVTAGSYPQEQHKDESVTVRFGNLYSTEVRKVIVELHLPIIYRAGSTEILDVTYSHDHPAGRMKFVAPAETLTLWRTGLDFSEEEKPAGLLSEEARLRTARMVKEARTMSSDCQRLLSGAQHNKLVEAHNMAELQSNSPLLRTELQEVFQLFKTEMYYAIRGCPYTLSWESCHDRQRLVGRRCGMQWFVTPHMDKYLQQAKMFLKEPTMPMPSSSVDEDVNQQVGALTFQDISRSEMWRLSSDVVRMRPPPPHSPLPPTVNSSGGLFRMFQKKQSGSS</sequence>
<dbReference type="EnsemblPlants" id="AVESA.00010b.r2.4CG1331200.1">
    <property type="protein sequence ID" value="AVESA.00010b.r2.4CG1331200.1.CDS"/>
    <property type="gene ID" value="AVESA.00010b.r2.4CG1331200"/>
</dbReference>
<dbReference type="Proteomes" id="UP001732700">
    <property type="component" value="Chromosome 4C"/>
</dbReference>
<evidence type="ECO:0000313" key="2">
    <source>
        <dbReference type="Proteomes" id="UP001732700"/>
    </source>
</evidence>
<keyword evidence="2" id="KW-1185">Reference proteome</keyword>
<reference evidence="1" key="1">
    <citation type="submission" date="2021-05" db="EMBL/GenBank/DDBJ databases">
        <authorList>
            <person name="Scholz U."/>
            <person name="Mascher M."/>
            <person name="Fiebig A."/>
        </authorList>
    </citation>
    <scope>NUCLEOTIDE SEQUENCE [LARGE SCALE GENOMIC DNA]</scope>
</reference>